<dbReference type="GO" id="GO:0003700">
    <property type="term" value="F:DNA-binding transcription factor activity"/>
    <property type="evidence" value="ECO:0007669"/>
    <property type="project" value="InterPro"/>
</dbReference>
<dbReference type="CDD" id="cd06986">
    <property type="entry name" value="cupin_MmsR-like_N"/>
    <property type="match status" value="1"/>
</dbReference>
<dbReference type="Gene3D" id="1.10.10.60">
    <property type="entry name" value="Homeodomain-like"/>
    <property type="match status" value="2"/>
</dbReference>
<dbReference type="PANTHER" id="PTHR43280:SF30">
    <property type="entry name" value="MMSAB OPERON REGULATORY PROTEIN"/>
    <property type="match status" value="1"/>
</dbReference>
<evidence type="ECO:0000313" key="5">
    <source>
        <dbReference type="EMBL" id="PHU38307.1"/>
    </source>
</evidence>
<keyword evidence="6" id="KW-1185">Reference proteome</keyword>
<dbReference type="SMART" id="SM00342">
    <property type="entry name" value="HTH_ARAC"/>
    <property type="match status" value="1"/>
</dbReference>
<dbReference type="InterPro" id="IPR003313">
    <property type="entry name" value="AraC-bd"/>
</dbReference>
<comment type="caution">
    <text evidence="5">The sequence shown here is derived from an EMBL/GenBank/DDBJ whole genome shotgun (WGS) entry which is preliminary data.</text>
</comment>
<dbReference type="InterPro" id="IPR018060">
    <property type="entry name" value="HTH_AraC"/>
</dbReference>
<name>A0A2G3E4T8_9FIRM</name>
<reference evidence="5 6" key="2">
    <citation type="submission" date="2017-10" db="EMBL/GenBank/DDBJ databases">
        <authorList>
            <person name="Banno H."/>
            <person name="Chua N.-H."/>
        </authorList>
    </citation>
    <scope>NUCLEOTIDE SEQUENCE [LARGE SCALE GENOMIC DNA]</scope>
    <source>
        <strain evidence="5 6">JK623</strain>
    </source>
</reference>
<protein>
    <submittedName>
        <fullName evidence="5">AraC family transcriptional regulator</fullName>
    </submittedName>
</protein>
<dbReference type="InterPro" id="IPR037923">
    <property type="entry name" value="HTH-like"/>
</dbReference>
<reference evidence="5 6" key="1">
    <citation type="submission" date="2017-10" db="EMBL/GenBank/DDBJ databases">
        <title>Resolving the taxonomy of Roseburia spp., Eubacterium rectale and Agathobacter spp. through phylogenomic analysis.</title>
        <authorList>
            <person name="Sheridan P.O."/>
            <person name="Walker A.W."/>
            <person name="Duncan S.H."/>
            <person name="Scott K.P."/>
            <person name="Toole P.W.O."/>
            <person name="Luis P."/>
            <person name="Flint H.J."/>
        </authorList>
    </citation>
    <scope>NUCLEOTIDE SEQUENCE [LARGE SCALE GENOMIC DNA]</scope>
    <source>
        <strain evidence="5 6">JK623</strain>
    </source>
</reference>
<dbReference type="InterPro" id="IPR020449">
    <property type="entry name" value="Tscrpt_reg_AraC-type_HTH"/>
</dbReference>
<dbReference type="SUPFAM" id="SSF46689">
    <property type="entry name" value="Homeodomain-like"/>
    <property type="match status" value="2"/>
</dbReference>
<proteinExistence type="predicted"/>
<dbReference type="EMBL" id="PDYG01000012">
    <property type="protein sequence ID" value="PHU38307.1"/>
    <property type="molecule type" value="Genomic_DNA"/>
</dbReference>
<dbReference type="SUPFAM" id="SSF51215">
    <property type="entry name" value="Regulatory protein AraC"/>
    <property type="match status" value="1"/>
</dbReference>
<dbReference type="Pfam" id="PF02311">
    <property type="entry name" value="AraC_binding"/>
    <property type="match status" value="1"/>
</dbReference>
<sequence>MKASKYSYKATMQGLASLSVTNVGWEKTAPNHKWGPGIRDHYLIHYIIAGKGNYRFSDHKTQQLSAGDAFLIYPNTEISYQADADEPWEYVWVGFTGSDAMTVLSATDFCPDVPFLKNIPYGDRVQHEIKHLYHACGNQFSHAVEMAGRLYTLLSVFMQGATKVHSTDSASGNVQKAVEYINCNYAYPITVENIASYVGISRSQLFRSFRDQDMLSPKEYLSDYRIRQACHLLEDTGLSITAIANSVGFDNSLYFSKVFHHAKGMSPTQYRKRHQIHGFDT</sequence>
<evidence type="ECO:0000256" key="3">
    <source>
        <dbReference type="ARBA" id="ARBA00023163"/>
    </source>
</evidence>
<dbReference type="InterPro" id="IPR009057">
    <property type="entry name" value="Homeodomain-like_sf"/>
</dbReference>
<evidence type="ECO:0000256" key="2">
    <source>
        <dbReference type="ARBA" id="ARBA00023125"/>
    </source>
</evidence>
<evidence type="ECO:0000256" key="1">
    <source>
        <dbReference type="ARBA" id="ARBA00023015"/>
    </source>
</evidence>
<organism evidence="5 6">
    <name type="scientific">Agathobacter ruminis</name>
    <dbReference type="NCBI Taxonomy" id="1712665"/>
    <lineage>
        <taxon>Bacteria</taxon>
        <taxon>Bacillati</taxon>
        <taxon>Bacillota</taxon>
        <taxon>Clostridia</taxon>
        <taxon>Lachnospirales</taxon>
        <taxon>Lachnospiraceae</taxon>
        <taxon>Agathobacter</taxon>
    </lineage>
</organism>
<evidence type="ECO:0000313" key="6">
    <source>
        <dbReference type="Proteomes" id="UP000224563"/>
    </source>
</evidence>
<keyword evidence="3" id="KW-0804">Transcription</keyword>
<dbReference type="Proteomes" id="UP000224563">
    <property type="component" value="Unassembled WGS sequence"/>
</dbReference>
<accession>A0A2G3E4T8</accession>
<feature type="domain" description="HTH araC/xylS-type" evidence="4">
    <location>
        <begin position="175"/>
        <end position="273"/>
    </location>
</feature>
<dbReference type="AlphaFoldDB" id="A0A2G3E4T8"/>
<keyword evidence="1" id="KW-0805">Transcription regulation</keyword>
<dbReference type="Gene3D" id="2.60.120.280">
    <property type="entry name" value="Regulatory protein AraC"/>
    <property type="match status" value="1"/>
</dbReference>
<keyword evidence="2" id="KW-0238">DNA-binding</keyword>
<dbReference type="RefSeq" id="WP_099385689.1">
    <property type="nucleotide sequence ID" value="NZ_JANSWH010000099.1"/>
</dbReference>
<dbReference type="PRINTS" id="PR00032">
    <property type="entry name" value="HTHARAC"/>
</dbReference>
<dbReference type="Pfam" id="PF12833">
    <property type="entry name" value="HTH_18"/>
    <property type="match status" value="1"/>
</dbReference>
<dbReference type="GO" id="GO:0043565">
    <property type="term" value="F:sequence-specific DNA binding"/>
    <property type="evidence" value="ECO:0007669"/>
    <property type="project" value="InterPro"/>
</dbReference>
<dbReference type="PANTHER" id="PTHR43280">
    <property type="entry name" value="ARAC-FAMILY TRANSCRIPTIONAL REGULATOR"/>
    <property type="match status" value="1"/>
</dbReference>
<gene>
    <name evidence="5" type="ORF">CSX02_03605</name>
</gene>
<evidence type="ECO:0000259" key="4">
    <source>
        <dbReference type="PROSITE" id="PS01124"/>
    </source>
</evidence>
<dbReference type="PROSITE" id="PS01124">
    <property type="entry name" value="HTH_ARAC_FAMILY_2"/>
    <property type="match status" value="1"/>
</dbReference>